<evidence type="ECO:0000256" key="1">
    <source>
        <dbReference type="SAM" id="Phobius"/>
    </source>
</evidence>
<reference evidence="4 6" key="2">
    <citation type="submission" date="2018-09" db="EMBL/GenBank/DDBJ databases">
        <title>Genomic Encyclopedia of Archaeal and Bacterial Type Strains, Phase II (KMG-II): from individual species to whole genera.</title>
        <authorList>
            <person name="Goeker M."/>
        </authorList>
    </citation>
    <scope>NUCLEOTIDE SEQUENCE [LARGE SCALE GENOMIC DNA]</scope>
    <source>
        <strain evidence="4 6">DSM 16337</strain>
    </source>
</reference>
<dbReference type="EMBL" id="NIBT01000007">
    <property type="protein sequence ID" value="PHM24907.1"/>
    <property type="molecule type" value="Genomic_DNA"/>
</dbReference>
<proteinExistence type="predicted"/>
<accession>A0A2D0ISQ9</accession>
<dbReference type="AlphaFoldDB" id="A0A2D0ISQ9"/>
<evidence type="ECO:0000313" key="5">
    <source>
        <dbReference type="Proteomes" id="UP000225605"/>
    </source>
</evidence>
<keyword evidence="1" id="KW-1133">Transmembrane helix</keyword>
<evidence type="ECO:0000313" key="4">
    <source>
        <dbReference type="EMBL" id="RKE88000.1"/>
    </source>
</evidence>
<comment type="caution">
    <text evidence="3">The sequence shown here is derived from an EMBL/GenBank/DDBJ whole genome shotgun (WGS) entry which is preliminary data.</text>
</comment>
<evidence type="ECO:0000313" key="2">
    <source>
        <dbReference type="EMBL" id="PHM24377.1"/>
    </source>
</evidence>
<keyword evidence="6" id="KW-1185">Reference proteome</keyword>
<keyword evidence="1" id="KW-0472">Membrane</keyword>
<evidence type="ECO:0000313" key="6">
    <source>
        <dbReference type="Proteomes" id="UP000283568"/>
    </source>
</evidence>
<name>A0A2D0ISQ9_9GAMM</name>
<sequence length="44" mass="5413">MMRVKYFFDENQKDDIDLFRDKQGNIFAGFVFNITLILHYCYKD</sequence>
<feature type="transmembrane region" description="Helical" evidence="1">
    <location>
        <begin position="24"/>
        <end position="42"/>
    </location>
</feature>
<protein>
    <submittedName>
        <fullName evidence="3">Uncharacterized protein</fullName>
    </submittedName>
</protein>
<gene>
    <name evidence="4" type="ORF">BDE27_3556</name>
    <name evidence="3" type="ORF">Xehl_01682</name>
    <name evidence="2" type="ORF">Xehl_02047</name>
</gene>
<dbReference type="EMBL" id="NIBT01000009">
    <property type="protein sequence ID" value="PHM24377.1"/>
    <property type="molecule type" value="Genomic_DNA"/>
</dbReference>
<reference evidence="3 5" key="1">
    <citation type="journal article" date="2017" name="Nat. Microbiol.">
        <title>Natural product diversity associated with the nematode symbionts Photorhabdus and Xenorhabdus.</title>
        <authorList>
            <person name="Tobias N.J."/>
            <person name="Wolff H."/>
            <person name="Djahanschiri B."/>
            <person name="Grundmann F."/>
            <person name="Kronenwerth M."/>
            <person name="Shi Y.M."/>
            <person name="Simonyi S."/>
            <person name="Grun P."/>
            <person name="Shapiro-Ilan D."/>
            <person name="Pidot S.J."/>
            <person name="Stinear T.P."/>
            <person name="Ebersberger I."/>
            <person name="Bode H.B."/>
        </authorList>
    </citation>
    <scope>NUCLEOTIDE SEQUENCE [LARGE SCALE GENOMIC DNA]</scope>
    <source>
        <strain evidence="3 5">DSM 16337</strain>
    </source>
</reference>
<dbReference type="Proteomes" id="UP000283568">
    <property type="component" value="Unassembled WGS sequence"/>
</dbReference>
<keyword evidence="1" id="KW-0812">Transmembrane</keyword>
<dbReference type="EMBL" id="RAQI01000006">
    <property type="protein sequence ID" value="RKE88000.1"/>
    <property type="molecule type" value="Genomic_DNA"/>
</dbReference>
<evidence type="ECO:0000313" key="3">
    <source>
        <dbReference type="EMBL" id="PHM24907.1"/>
    </source>
</evidence>
<dbReference type="Proteomes" id="UP000225605">
    <property type="component" value="Unassembled WGS sequence"/>
</dbReference>
<organism evidence="3 5">
    <name type="scientific">Xenorhabdus ehlersii</name>
    <dbReference type="NCBI Taxonomy" id="290111"/>
    <lineage>
        <taxon>Bacteria</taxon>
        <taxon>Pseudomonadati</taxon>
        <taxon>Pseudomonadota</taxon>
        <taxon>Gammaproteobacteria</taxon>
        <taxon>Enterobacterales</taxon>
        <taxon>Morganellaceae</taxon>
        <taxon>Xenorhabdus</taxon>
    </lineage>
</organism>